<accession>A0A4Q7PS00</accession>
<organism evidence="1 2">
    <name type="scientific">Cuneatibacter caecimuris</name>
    <dbReference type="NCBI Taxonomy" id="1796618"/>
    <lineage>
        <taxon>Bacteria</taxon>
        <taxon>Bacillati</taxon>
        <taxon>Bacillota</taxon>
        <taxon>Clostridia</taxon>
        <taxon>Lachnospirales</taxon>
        <taxon>Lachnospiraceae</taxon>
        <taxon>Cuneatibacter</taxon>
    </lineage>
</organism>
<reference evidence="1 2" key="1">
    <citation type="submission" date="2019-02" db="EMBL/GenBank/DDBJ databases">
        <title>Genomic Encyclopedia of Type Strains, Phase IV (KMG-IV): sequencing the most valuable type-strain genomes for metagenomic binning, comparative biology and taxonomic classification.</title>
        <authorList>
            <person name="Goeker M."/>
        </authorList>
    </citation>
    <scope>NUCLEOTIDE SEQUENCE [LARGE SCALE GENOMIC DNA]</scope>
    <source>
        <strain evidence="1 2">DSM 29486</strain>
    </source>
</reference>
<gene>
    <name evidence="1" type="ORF">EV209_0154</name>
</gene>
<evidence type="ECO:0000313" key="2">
    <source>
        <dbReference type="Proteomes" id="UP000292927"/>
    </source>
</evidence>
<dbReference type="AlphaFoldDB" id="A0A4Q7PS00"/>
<protein>
    <submittedName>
        <fullName evidence="1">Uncharacterized protein</fullName>
    </submittedName>
</protein>
<comment type="caution">
    <text evidence="1">The sequence shown here is derived from an EMBL/GenBank/DDBJ whole genome shotgun (WGS) entry which is preliminary data.</text>
</comment>
<sequence>MSRTMNPIKMMKLKNGWEQFKKRHPKFPPFLQAAAANGLQEGSVLEMTITLPDGRSMTANLKVQKEDLELLQELKDLQASR</sequence>
<dbReference type="EMBL" id="SGXF01000001">
    <property type="protein sequence ID" value="RZT02050.1"/>
    <property type="molecule type" value="Genomic_DNA"/>
</dbReference>
<dbReference type="Proteomes" id="UP000292927">
    <property type="component" value="Unassembled WGS sequence"/>
</dbReference>
<dbReference type="RefSeq" id="WP_243647462.1">
    <property type="nucleotide sequence ID" value="NZ_SGXF01000001.1"/>
</dbReference>
<proteinExistence type="predicted"/>
<name>A0A4Q7PS00_9FIRM</name>
<keyword evidence="2" id="KW-1185">Reference proteome</keyword>
<evidence type="ECO:0000313" key="1">
    <source>
        <dbReference type="EMBL" id="RZT02050.1"/>
    </source>
</evidence>